<dbReference type="RefSeq" id="WP_311626211.1">
    <property type="nucleotide sequence ID" value="NZ_JAVRFE010000040.1"/>
</dbReference>
<name>A0ABU2TE27_9ACTN</name>
<keyword evidence="2" id="KW-1185">Reference proteome</keyword>
<dbReference type="EMBL" id="JAVRFE010000040">
    <property type="protein sequence ID" value="MDT0459162.1"/>
    <property type="molecule type" value="Genomic_DNA"/>
</dbReference>
<organism evidence="1 2">
    <name type="scientific">Streptomyces mooreae</name>
    <dbReference type="NCBI Taxonomy" id="3075523"/>
    <lineage>
        <taxon>Bacteria</taxon>
        <taxon>Bacillati</taxon>
        <taxon>Actinomycetota</taxon>
        <taxon>Actinomycetes</taxon>
        <taxon>Kitasatosporales</taxon>
        <taxon>Streptomycetaceae</taxon>
        <taxon>Streptomyces</taxon>
    </lineage>
</organism>
<protein>
    <submittedName>
        <fullName evidence="1">Uncharacterized protein</fullName>
    </submittedName>
</protein>
<sequence length="61" mass="6485">MSSPLPRRIIGETLAAIVPEEAGPAPVNLFGVPVGESVERRFTPGRLHRIRVVGQDAEPAA</sequence>
<dbReference type="Proteomes" id="UP001180551">
    <property type="component" value="Unassembled WGS sequence"/>
</dbReference>
<evidence type="ECO:0000313" key="2">
    <source>
        <dbReference type="Proteomes" id="UP001180551"/>
    </source>
</evidence>
<gene>
    <name evidence="1" type="ORF">RM550_26175</name>
</gene>
<reference evidence="1" key="1">
    <citation type="submission" date="2024-05" db="EMBL/GenBank/DDBJ databases">
        <title>30 novel species of actinomycetes from the DSMZ collection.</title>
        <authorList>
            <person name="Nouioui I."/>
        </authorList>
    </citation>
    <scope>NUCLEOTIDE SEQUENCE</scope>
    <source>
        <strain evidence="1">DSM 41527</strain>
    </source>
</reference>
<comment type="caution">
    <text evidence="1">The sequence shown here is derived from an EMBL/GenBank/DDBJ whole genome shotgun (WGS) entry which is preliminary data.</text>
</comment>
<proteinExistence type="predicted"/>
<evidence type="ECO:0000313" key="1">
    <source>
        <dbReference type="EMBL" id="MDT0459162.1"/>
    </source>
</evidence>
<accession>A0ABU2TE27</accession>